<gene>
    <name evidence="2" type="ORF">Esi_0474_0003</name>
</gene>
<feature type="region of interest" description="Disordered" evidence="1">
    <location>
        <begin position="101"/>
        <end position="143"/>
    </location>
</feature>
<evidence type="ECO:0008006" key="4">
    <source>
        <dbReference type="Google" id="ProtNLM"/>
    </source>
</evidence>
<organism evidence="2 3">
    <name type="scientific">Ectocarpus siliculosus</name>
    <name type="common">Brown alga</name>
    <name type="synonym">Conferva siliculosa</name>
    <dbReference type="NCBI Taxonomy" id="2880"/>
    <lineage>
        <taxon>Eukaryota</taxon>
        <taxon>Sar</taxon>
        <taxon>Stramenopiles</taxon>
        <taxon>Ochrophyta</taxon>
        <taxon>PX clade</taxon>
        <taxon>Phaeophyceae</taxon>
        <taxon>Ectocarpales</taxon>
        <taxon>Ectocarpaceae</taxon>
        <taxon>Ectocarpus</taxon>
    </lineage>
</organism>
<feature type="compositionally biased region" description="Acidic residues" evidence="1">
    <location>
        <begin position="123"/>
        <end position="137"/>
    </location>
</feature>
<proteinExistence type="predicted"/>
<dbReference type="AlphaFoldDB" id="D7G2G4"/>
<evidence type="ECO:0000313" key="3">
    <source>
        <dbReference type="Proteomes" id="UP000002630"/>
    </source>
</evidence>
<name>D7G2G4_ECTSI</name>
<dbReference type="EMBL" id="FN648679">
    <property type="protein sequence ID" value="CBJ33388.1"/>
    <property type="molecule type" value="Genomic_DNA"/>
</dbReference>
<evidence type="ECO:0000313" key="2">
    <source>
        <dbReference type="EMBL" id="CBJ33388.1"/>
    </source>
</evidence>
<evidence type="ECO:0000256" key="1">
    <source>
        <dbReference type="SAM" id="MobiDB-lite"/>
    </source>
</evidence>
<protein>
    <recommendedName>
        <fullName evidence="4">DNL-type domain-containing protein</fullName>
    </recommendedName>
</protein>
<reference evidence="2 3" key="1">
    <citation type="journal article" date="2010" name="Nature">
        <title>The Ectocarpus genome and the independent evolution of multicellularity in brown algae.</title>
        <authorList>
            <person name="Cock J.M."/>
            <person name="Sterck L."/>
            <person name="Rouze P."/>
            <person name="Scornet D."/>
            <person name="Allen A.E."/>
            <person name="Amoutzias G."/>
            <person name="Anthouard V."/>
            <person name="Artiguenave F."/>
            <person name="Aury J.M."/>
            <person name="Badger J.H."/>
            <person name="Beszteri B."/>
            <person name="Billiau K."/>
            <person name="Bonnet E."/>
            <person name="Bothwell J.H."/>
            <person name="Bowler C."/>
            <person name="Boyen C."/>
            <person name="Brownlee C."/>
            <person name="Carrano C.J."/>
            <person name="Charrier B."/>
            <person name="Cho G.Y."/>
            <person name="Coelho S.M."/>
            <person name="Collen J."/>
            <person name="Corre E."/>
            <person name="Da Silva C."/>
            <person name="Delage L."/>
            <person name="Delaroque N."/>
            <person name="Dittami S.M."/>
            <person name="Doulbeau S."/>
            <person name="Elias M."/>
            <person name="Farnham G."/>
            <person name="Gachon C.M."/>
            <person name="Gschloessl B."/>
            <person name="Heesch S."/>
            <person name="Jabbari K."/>
            <person name="Jubin C."/>
            <person name="Kawai H."/>
            <person name="Kimura K."/>
            <person name="Kloareg B."/>
            <person name="Kupper F.C."/>
            <person name="Lang D."/>
            <person name="Le Bail A."/>
            <person name="Leblanc C."/>
            <person name="Lerouge P."/>
            <person name="Lohr M."/>
            <person name="Lopez P.J."/>
            <person name="Martens C."/>
            <person name="Maumus F."/>
            <person name="Michel G."/>
            <person name="Miranda-Saavedra D."/>
            <person name="Morales J."/>
            <person name="Moreau H."/>
            <person name="Motomura T."/>
            <person name="Nagasato C."/>
            <person name="Napoli C.A."/>
            <person name="Nelson D.R."/>
            <person name="Nyvall-Collen P."/>
            <person name="Peters A.F."/>
            <person name="Pommier C."/>
            <person name="Potin P."/>
            <person name="Poulain J."/>
            <person name="Quesneville H."/>
            <person name="Read B."/>
            <person name="Rensing S.A."/>
            <person name="Ritter A."/>
            <person name="Rousvoal S."/>
            <person name="Samanta M."/>
            <person name="Samson G."/>
            <person name="Schroeder D.C."/>
            <person name="Segurens B."/>
            <person name="Strittmatter M."/>
            <person name="Tonon T."/>
            <person name="Tregear J.W."/>
            <person name="Valentin K."/>
            <person name="von Dassow P."/>
            <person name="Yamagishi T."/>
            <person name="Van de Peer Y."/>
            <person name="Wincker P."/>
        </authorList>
    </citation>
    <scope>NUCLEOTIDE SEQUENCE [LARGE SCALE GENOMIC DNA]</scope>
    <source>
        <strain evidence="3">Ec32 / CCAP1310/4</strain>
    </source>
</reference>
<accession>D7G2G4</accession>
<sequence>MLNRKITLSFTCNVCDGHNTHQLDFPEFGRNLEEFMAKKGTPVKRVVMDGHGLSHVQVPVPGKDYPEVNPHLVTGDEDEEEALHEGFDAMSLLPGAHVGGAGYLPGVPPPPPPLRQEVGGAGDGEDVVDGDWEEDVVDGPPDV</sequence>
<dbReference type="Proteomes" id="UP000002630">
    <property type="component" value="Linkage Group LG20"/>
</dbReference>
<dbReference type="EMBL" id="FN649745">
    <property type="protein sequence ID" value="CBJ33388.1"/>
    <property type="molecule type" value="Genomic_DNA"/>
</dbReference>
<dbReference type="OrthoDB" id="512667at2759"/>
<dbReference type="InParanoid" id="D7G2G4"/>
<keyword evidence="3" id="KW-1185">Reference proteome</keyword>